<dbReference type="HOGENOM" id="CLU_1544639_0_0_5"/>
<dbReference type="AlphaFoldDB" id="B2IG33"/>
<gene>
    <name evidence="1" type="ordered locus">Bind_2150</name>
</gene>
<dbReference type="KEGG" id="bid:Bind_2150"/>
<name>B2IG33_BEII9</name>
<evidence type="ECO:0000313" key="1">
    <source>
        <dbReference type="EMBL" id="ACB95770.1"/>
    </source>
</evidence>
<dbReference type="EMBL" id="CP001016">
    <property type="protein sequence ID" value="ACB95770.1"/>
    <property type="molecule type" value="Genomic_DNA"/>
</dbReference>
<proteinExistence type="predicted"/>
<protein>
    <submittedName>
        <fullName evidence="1">Uncharacterized protein</fullName>
    </submittedName>
</protein>
<dbReference type="Proteomes" id="UP000001695">
    <property type="component" value="Chromosome"/>
</dbReference>
<keyword evidence="2" id="KW-1185">Reference proteome</keyword>
<reference evidence="2" key="1">
    <citation type="submission" date="2008-03" db="EMBL/GenBank/DDBJ databases">
        <title>Complete sequence of chromosome of Beijerinckia indica subsp. indica ATCC 9039.</title>
        <authorList>
            <consortium name="US DOE Joint Genome Institute"/>
            <person name="Copeland A."/>
            <person name="Lucas S."/>
            <person name="Lapidus A."/>
            <person name="Glavina del Rio T."/>
            <person name="Dalin E."/>
            <person name="Tice H."/>
            <person name="Bruce D."/>
            <person name="Goodwin L."/>
            <person name="Pitluck S."/>
            <person name="LaButti K."/>
            <person name="Schmutz J."/>
            <person name="Larimer F."/>
            <person name="Land M."/>
            <person name="Hauser L."/>
            <person name="Kyrpides N."/>
            <person name="Mikhailova N."/>
            <person name="Dunfield P.F."/>
            <person name="Dedysh S.N."/>
            <person name="Liesack W."/>
            <person name="Saw J.H."/>
            <person name="Alam M."/>
            <person name="Chen Y."/>
            <person name="Murrell J.C."/>
            <person name="Richardson P."/>
        </authorList>
    </citation>
    <scope>NUCLEOTIDE SEQUENCE [LARGE SCALE GENOMIC DNA]</scope>
    <source>
        <strain evidence="2">ATCC 9039 / DSM 1715 / NCIMB 8712</strain>
    </source>
</reference>
<reference evidence="1 2" key="2">
    <citation type="journal article" date="2010" name="J. Bacteriol.">
        <title>Complete genome sequence of Beijerinckia indica subsp. indica.</title>
        <authorList>
            <person name="Tamas I."/>
            <person name="Dedysh S.N."/>
            <person name="Liesack W."/>
            <person name="Stott M.B."/>
            <person name="Alam M."/>
            <person name="Murrell J.C."/>
            <person name="Dunfield P.F."/>
        </authorList>
    </citation>
    <scope>NUCLEOTIDE SEQUENCE [LARGE SCALE GENOMIC DNA]</scope>
    <source>
        <strain evidence="2">ATCC 9039 / DSM 1715 / NCIMB 8712</strain>
    </source>
</reference>
<organism evidence="1 2">
    <name type="scientific">Beijerinckia indica subsp. indica (strain ATCC 9039 / DSM 1715 / NCIMB 8712)</name>
    <dbReference type="NCBI Taxonomy" id="395963"/>
    <lineage>
        <taxon>Bacteria</taxon>
        <taxon>Pseudomonadati</taxon>
        <taxon>Pseudomonadota</taxon>
        <taxon>Alphaproteobacteria</taxon>
        <taxon>Hyphomicrobiales</taxon>
        <taxon>Beijerinckiaceae</taxon>
        <taxon>Beijerinckia</taxon>
    </lineage>
</organism>
<dbReference type="STRING" id="395963.Bind_2150"/>
<accession>B2IG33</accession>
<evidence type="ECO:0000313" key="2">
    <source>
        <dbReference type="Proteomes" id="UP000001695"/>
    </source>
</evidence>
<sequence length="173" mass="19753">MKTVDSHNHSSFFKLKNLVHKMARNKFPRVLFLFLCILPVTLNPSFAVTAPESICTKPCKINLEVRNSYFGFPEDEINAAVRSALSCRNQQYDGTPTATKQTPFSLRVYLSRSPPPQMKGYISMTLYYQNNIIETQWATLSPFALAGPKWLADDLHLLAKKIWTNTRLHNCLT</sequence>